<accession>A0A914PZV0</accession>
<name>A0A914PZV0_9BILA</name>
<keyword evidence="2" id="KW-1185">Reference proteome</keyword>
<dbReference type="AlphaFoldDB" id="A0A914PZV0"/>
<feature type="signal peptide" evidence="1">
    <location>
        <begin position="1"/>
        <end position="21"/>
    </location>
</feature>
<proteinExistence type="predicted"/>
<organism evidence="2 3">
    <name type="scientific">Panagrolaimus davidi</name>
    <dbReference type="NCBI Taxonomy" id="227884"/>
    <lineage>
        <taxon>Eukaryota</taxon>
        <taxon>Metazoa</taxon>
        <taxon>Ecdysozoa</taxon>
        <taxon>Nematoda</taxon>
        <taxon>Chromadorea</taxon>
        <taxon>Rhabditida</taxon>
        <taxon>Tylenchina</taxon>
        <taxon>Panagrolaimomorpha</taxon>
        <taxon>Panagrolaimoidea</taxon>
        <taxon>Panagrolaimidae</taxon>
        <taxon>Panagrolaimus</taxon>
    </lineage>
</organism>
<dbReference type="WBParaSite" id="PDA_v2.g22048.t1">
    <property type="protein sequence ID" value="PDA_v2.g22048.t1"/>
    <property type="gene ID" value="PDA_v2.g22048"/>
</dbReference>
<reference evidence="3" key="1">
    <citation type="submission" date="2022-11" db="UniProtKB">
        <authorList>
            <consortium name="WormBaseParasite"/>
        </authorList>
    </citation>
    <scope>IDENTIFICATION</scope>
</reference>
<dbReference type="Proteomes" id="UP000887578">
    <property type="component" value="Unplaced"/>
</dbReference>
<keyword evidence="1" id="KW-0732">Signal</keyword>
<sequence>MVSLAIFVFVFACLIFPSTTAYYYPSYTAYFQQDPRAAAYAQQQGFNIGYGNLQQQQLLQQQLMQQQLMAQRYGNGGYGGYNMDPYMQQQLIQQQYQHQMNPYMQMQMHGYGRPYSPFQQYYYTTALASAKKA</sequence>
<evidence type="ECO:0000256" key="1">
    <source>
        <dbReference type="SAM" id="SignalP"/>
    </source>
</evidence>
<feature type="chain" id="PRO_5037253695" evidence="1">
    <location>
        <begin position="22"/>
        <end position="133"/>
    </location>
</feature>
<evidence type="ECO:0000313" key="3">
    <source>
        <dbReference type="WBParaSite" id="PDA_v2.g22048.t1"/>
    </source>
</evidence>
<protein>
    <submittedName>
        <fullName evidence="3">Uncharacterized protein</fullName>
    </submittedName>
</protein>
<evidence type="ECO:0000313" key="2">
    <source>
        <dbReference type="Proteomes" id="UP000887578"/>
    </source>
</evidence>